<gene>
    <name evidence="1" type="ORF">DLM_3598</name>
</gene>
<dbReference type="RefSeq" id="WP_089083638.1">
    <property type="nucleotide sequence ID" value="NZ_AP018823.1"/>
</dbReference>
<evidence type="ECO:0000313" key="2">
    <source>
        <dbReference type="Proteomes" id="UP000198290"/>
    </source>
</evidence>
<reference evidence="2" key="1">
    <citation type="journal article" date="2017" name="Biotechnol. Biofuels">
        <title>Evaluation of environmental bacterial communities as a factor affecting the growth of duckweed Lemna minor.</title>
        <authorList>
            <person name="Ishizawa H."/>
            <person name="Kuroda M."/>
            <person name="Morikawa M."/>
            <person name="Ike M."/>
        </authorList>
    </citation>
    <scope>NUCLEOTIDE SEQUENCE [LARGE SCALE GENOMIC DNA]</scope>
    <source>
        <strain evidence="2">H3</strain>
    </source>
</reference>
<dbReference type="AlphaFoldDB" id="A0A3G9GIH6"/>
<dbReference type="Proteomes" id="UP000198290">
    <property type="component" value="Chromosome"/>
</dbReference>
<sequence length="259" mass="29108">MSVMRGFSLLELLLSMTLGLLICALLLPVLQESLHSQRFALLRLDAQQEARFVLQQLGRDVRMAGSFACAGPAQWPAGQEPAMPLPENGSLTLRYADAGVAVLPVGAEQGRPALRLLQAPPPWEPGQMLLLSSCHHIDRLVLGEQAWLETEGETVWLRLQPHHPVWQSLKRHHLLSLELQPLRQLRYYWQAPGSLWWQLDDQAAQRLSDGIASLTVQARPATDCAFGQQRWWWTVRLVMQDGILPAYEMQLASRMGTAC</sequence>
<protein>
    <recommendedName>
        <fullName evidence="3">Prepilin-type N-terminal cleavage/methylation domain-containing protein</fullName>
    </recommendedName>
</protein>
<reference evidence="2" key="3">
    <citation type="journal article" date="2017" name="Plant Physiol. Biochem.">
        <title>Differential oxidative and antioxidative response of duckweed Lemna minor toward plant growth promoting/inhibiting bacteria.</title>
        <authorList>
            <person name="Ishizawa H."/>
            <person name="Kuroda M."/>
            <person name="Morikawa M."/>
            <person name="Ike M."/>
        </authorList>
    </citation>
    <scope>NUCLEOTIDE SEQUENCE [LARGE SCALE GENOMIC DNA]</scope>
    <source>
        <strain evidence="2">H3</strain>
    </source>
</reference>
<evidence type="ECO:0008006" key="3">
    <source>
        <dbReference type="Google" id="ProtNLM"/>
    </source>
</evidence>
<reference evidence="1 2" key="2">
    <citation type="journal article" date="2017" name="Genome Announc.">
        <title>Draft genome sequence of Aquitalea magnusonii strain H3, a plant growth-promoting bacterium of duckweed Lemna minor.</title>
        <authorList>
            <person name="Ishizawa H."/>
            <person name="Kuroda M."/>
            <person name="Ike M."/>
        </authorList>
    </citation>
    <scope>NUCLEOTIDE SEQUENCE [LARGE SCALE GENOMIC DNA]</scope>
    <source>
        <strain evidence="1 2">H3</strain>
    </source>
</reference>
<name>A0A3G9GIH6_9NEIS</name>
<dbReference type="EMBL" id="AP018823">
    <property type="protein sequence ID" value="BBF87184.1"/>
    <property type="molecule type" value="Genomic_DNA"/>
</dbReference>
<dbReference type="KEGG" id="amah:DLM_3598"/>
<organism evidence="1 2">
    <name type="scientific">Aquitalea magnusonii</name>
    <dbReference type="NCBI Taxonomy" id="332411"/>
    <lineage>
        <taxon>Bacteria</taxon>
        <taxon>Pseudomonadati</taxon>
        <taxon>Pseudomonadota</taxon>
        <taxon>Betaproteobacteria</taxon>
        <taxon>Neisseriales</taxon>
        <taxon>Chromobacteriaceae</taxon>
        <taxon>Aquitalea</taxon>
    </lineage>
</organism>
<accession>A0A3G9GIH6</accession>
<proteinExistence type="predicted"/>
<dbReference type="OrthoDB" id="8592374at2"/>
<keyword evidence="2" id="KW-1185">Reference proteome</keyword>
<evidence type="ECO:0000313" key="1">
    <source>
        <dbReference type="EMBL" id="BBF87184.1"/>
    </source>
</evidence>